<evidence type="ECO:0000313" key="1">
    <source>
        <dbReference type="EMBL" id="ANA49270.1"/>
    </source>
</evidence>
<organism evidence="1 2">
    <name type="scientific">Pseudomonas phage phiPMW</name>
    <dbReference type="NCBI Taxonomy" id="1815582"/>
    <lineage>
        <taxon>Viruses</taxon>
        <taxon>Duplodnaviria</taxon>
        <taxon>Heunggongvirae</taxon>
        <taxon>Uroviricota</taxon>
        <taxon>Caudoviricetes</taxon>
        <taxon>Plaisancevirus</taxon>
        <taxon>Plaisancevirus PMW</taxon>
    </lineage>
</organism>
<gene>
    <name evidence="1" type="ORF">PMW_145</name>
</gene>
<evidence type="ECO:0000313" key="2">
    <source>
        <dbReference type="Proteomes" id="UP000223738"/>
    </source>
</evidence>
<name>A0A1S5R1H4_9CAUD</name>
<keyword evidence="2" id="KW-1185">Reference proteome</keyword>
<accession>A0A1S5R1H4</accession>
<protein>
    <submittedName>
        <fullName evidence="1">Uncharacterized protein</fullName>
    </submittedName>
</protein>
<dbReference type="Proteomes" id="UP000223738">
    <property type="component" value="Segment"/>
</dbReference>
<sequence>MAGTGFELFNESGQILLATDKILYGLLKSDYVQLSHWMHWYTLRSANLRPDRESSWSPEGGDGAPGHSPIAYISVANAIAPICFVAGDHVPYGTSVVGNVTTFWFHGVFPNTKAYIFDLMNDRGTKAGFQTFNSAGQLTFTSEMPSLNILSVVSPPPPVPTPNYEGYFNSPYTGATFDVVPYYWDAEREGATGGAQWRVWRRGIVTIPTGLNGELATKITFTRNAGISIYDSLNSVVAAIEGCGSSGGNVRFFFMPDAFSLKSSPFGQYGGFQGIPTDRYPQVLSILTSDYPFPFQA</sequence>
<proteinExistence type="predicted"/>
<dbReference type="EMBL" id="KU862660">
    <property type="protein sequence ID" value="ANA49270.1"/>
    <property type="molecule type" value="Genomic_DNA"/>
</dbReference>
<reference evidence="1 2" key="1">
    <citation type="submission" date="2016-03" db="EMBL/GenBank/DDBJ databases">
        <title>Characterization of pf16 and phiPMW: Two novel phages infecting Pseudomonas putida PpG1.</title>
        <authorList>
            <person name="Magill D.J."/>
            <person name="Krylov V.N."/>
            <person name="Allen C.C.R."/>
            <person name="McGrath J.W."/>
            <person name="Quinn J.P."/>
            <person name="Kulakov L.A."/>
        </authorList>
    </citation>
    <scope>NUCLEOTIDE SEQUENCE [LARGE SCALE GENOMIC DNA]</scope>
</reference>